<proteinExistence type="predicted"/>
<dbReference type="EMBL" id="CM043018">
    <property type="protein sequence ID" value="KAI4463090.1"/>
    <property type="molecule type" value="Genomic_DNA"/>
</dbReference>
<reference evidence="1" key="1">
    <citation type="submission" date="2022-04" db="EMBL/GenBank/DDBJ databases">
        <title>Chromosome-scale genome assembly of Holotrichia oblita Faldermann.</title>
        <authorList>
            <person name="Rongchong L."/>
        </authorList>
    </citation>
    <scope>NUCLEOTIDE SEQUENCE</scope>
    <source>
        <strain evidence="1">81SQS9</strain>
    </source>
</reference>
<sequence>MKTCLDHNAHFVLVFLALTISVQDHFYQYGEIRSLSIVPKQQCAFVQYTTRAAAETAAEKTFNKLILGGRRLTIKWGRSQGRIGTGIVNPNAEVYEPVPGLPGALPELSNNFFNLEPVPPMFPPPPMPPFFFNPPQLPTFAPAEVATRTMQPATSAVTSVNEAAASSTKPTVHYPSQDPSRLGATQLHADCQE</sequence>
<evidence type="ECO:0000313" key="2">
    <source>
        <dbReference type="Proteomes" id="UP001056778"/>
    </source>
</evidence>
<keyword evidence="2" id="KW-1185">Reference proteome</keyword>
<name>A0ACB9T8S8_HOLOL</name>
<organism evidence="1 2">
    <name type="scientific">Holotrichia oblita</name>
    <name type="common">Chafer beetle</name>
    <dbReference type="NCBI Taxonomy" id="644536"/>
    <lineage>
        <taxon>Eukaryota</taxon>
        <taxon>Metazoa</taxon>
        <taxon>Ecdysozoa</taxon>
        <taxon>Arthropoda</taxon>
        <taxon>Hexapoda</taxon>
        <taxon>Insecta</taxon>
        <taxon>Pterygota</taxon>
        <taxon>Neoptera</taxon>
        <taxon>Endopterygota</taxon>
        <taxon>Coleoptera</taxon>
        <taxon>Polyphaga</taxon>
        <taxon>Scarabaeiformia</taxon>
        <taxon>Scarabaeidae</taxon>
        <taxon>Melolonthinae</taxon>
        <taxon>Holotrichia</taxon>
    </lineage>
</organism>
<accession>A0ACB9T8S8</accession>
<dbReference type="Proteomes" id="UP001056778">
    <property type="component" value="Chromosome 4"/>
</dbReference>
<comment type="caution">
    <text evidence="1">The sequence shown here is derived from an EMBL/GenBank/DDBJ whole genome shotgun (WGS) entry which is preliminary data.</text>
</comment>
<gene>
    <name evidence="1" type="ORF">MML48_4g00008167</name>
</gene>
<protein>
    <submittedName>
        <fullName evidence="1">Pre-mrna-splicing factor rbm22</fullName>
    </submittedName>
</protein>
<evidence type="ECO:0000313" key="1">
    <source>
        <dbReference type="EMBL" id="KAI4463090.1"/>
    </source>
</evidence>